<protein>
    <submittedName>
        <fullName evidence="8">Glyoxal reductase</fullName>
    </submittedName>
</protein>
<dbReference type="InterPro" id="IPR020471">
    <property type="entry name" value="AKR"/>
</dbReference>
<evidence type="ECO:0000256" key="6">
    <source>
        <dbReference type="PIRSR" id="PIRSR000097-3"/>
    </source>
</evidence>
<dbReference type="InterPro" id="IPR036812">
    <property type="entry name" value="NAD(P)_OxRdtase_dom_sf"/>
</dbReference>
<dbReference type="RefSeq" id="WP_071895962.1">
    <property type="nucleotide sequence ID" value="NZ_MPIN01000001.1"/>
</dbReference>
<dbReference type="PANTHER" id="PTHR43827:SF3">
    <property type="entry name" value="NADP-DEPENDENT OXIDOREDUCTASE DOMAIN-CONTAINING PROTEIN"/>
    <property type="match status" value="1"/>
</dbReference>
<evidence type="ECO:0000313" key="9">
    <source>
        <dbReference type="Proteomes" id="UP000182229"/>
    </source>
</evidence>
<dbReference type="EMBL" id="MPIN01000001">
    <property type="protein sequence ID" value="OJH41872.1"/>
    <property type="molecule type" value="Genomic_DNA"/>
</dbReference>
<accession>A0A1L9BHW6</accession>
<dbReference type="PROSITE" id="PS00798">
    <property type="entry name" value="ALDOKETO_REDUCTASE_1"/>
    <property type="match status" value="1"/>
</dbReference>
<keyword evidence="9" id="KW-1185">Reference proteome</keyword>
<proteinExistence type="inferred from homology"/>
<organism evidence="8 9">
    <name type="scientific">Cystobacter ferrugineus</name>
    <dbReference type="NCBI Taxonomy" id="83449"/>
    <lineage>
        <taxon>Bacteria</taxon>
        <taxon>Pseudomonadati</taxon>
        <taxon>Myxococcota</taxon>
        <taxon>Myxococcia</taxon>
        <taxon>Myxococcales</taxon>
        <taxon>Cystobacterineae</taxon>
        <taxon>Archangiaceae</taxon>
        <taxon>Cystobacter</taxon>
    </lineage>
</organism>
<reference evidence="8 9" key="2">
    <citation type="submission" date="2016-12" db="EMBL/GenBank/DDBJ databases">
        <title>Draft Genome Sequence of Cystobacter ferrugineus Strain Cbfe23.</title>
        <authorList>
            <person name="Akbar S."/>
            <person name="Dowd S.E."/>
            <person name="Stevens D.C."/>
        </authorList>
    </citation>
    <scope>NUCLEOTIDE SEQUENCE [LARGE SCALE GENOMIC DNA]</scope>
    <source>
        <strain evidence="8 9">Cbfe23</strain>
    </source>
</reference>
<comment type="similarity">
    <text evidence="1">Belongs to the aldo/keto reductase family.</text>
</comment>
<comment type="caution">
    <text evidence="8">The sequence shown here is derived from an EMBL/GenBank/DDBJ whole genome shotgun (WGS) entry which is preliminary data.</text>
</comment>
<keyword evidence="3" id="KW-0560">Oxidoreductase</keyword>
<dbReference type="SUPFAM" id="SSF51430">
    <property type="entry name" value="NAD(P)-linked oxidoreductase"/>
    <property type="match status" value="1"/>
</dbReference>
<reference evidence="9" key="1">
    <citation type="submission" date="2016-11" db="EMBL/GenBank/DDBJ databases">
        <authorList>
            <person name="Shukria A."/>
            <person name="Stevens D.C."/>
        </authorList>
    </citation>
    <scope>NUCLEOTIDE SEQUENCE [LARGE SCALE GENOMIC DNA]</scope>
    <source>
        <strain evidence="9">Cbfe23</strain>
    </source>
</reference>
<gene>
    <name evidence="8" type="ORF">BON30_01135</name>
</gene>
<sequence>MELNLQSTVMLNNGVEIPRLGLGVYLAARGEETRQAVRSALVAGYRHIDTARVYANERDVGAAVRESGLPREDVFITTKLWNSDQGYDSALKACERSLKELGLEYVDLYLIHWPVPGRRLDSWRALETLLRDGRCRAIGVSNFMEHHLDELLARAQVVPAVNQVEQHPFLYQPSLLRHCADKGIAVEAYSPLTKGLRLTDPRVVEVARRHGRSAAQVLIRWCLQHDMIVIPKSTHAARIRENATVHDFALSPEDMRQLDGLNEDLYTGWDPREVP</sequence>
<evidence type="ECO:0000256" key="2">
    <source>
        <dbReference type="ARBA" id="ARBA00022857"/>
    </source>
</evidence>
<evidence type="ECO:0000256" key="1">
    <source>
        <dbReference type="ARBA" id="ARBA00007905"/>
    </source>
</evidence>
<dbReference type="FunFam" id="3.20.20.100:FF:000015">
    <property type="entry name" value="Oxidoreductase, aldo/keto reductase family"/>
    <property type="match status" value="1"/>
</dbReference>
<dbReference type="Gene3D" id="3.20.20.100">
    <property type="entry name" value="NADP-dependent oxidoreductase domain"/>
    <property type="match status" value="1"/>
</dbReference>
<dbReference type="AlphaFoldDB" id="A0A1L9BHW6"/>
<evidence type="ECO:0000259" key="7">
    <source>
        <dbReference type="Pfam" id="PF00248"/>
    </source>
</evidence>
<dbReference type="PIRSF" id="PIRSF000097">
    <property type="entry name" value="AKR"/>
    <property type="match status" value="1"/>
</dbReference>
<dbReference type="PROSITE" id="PS00063">
    <property type="entry name" value="ALDOKETO_REDUCTASE_3"/>
    <property type="match status" value="1"/>
</dbReference>
<evidence type="ECO:0000256" key="5">
    <source>
        <dbReference type="PIRSR" id="PIRSR000097-2"/>
    </source>
</evidence>
<keyword evidence="2" id="KW-0521">NADP</keyword>
<feature type="domain" description="NADP-dependent oxidoreductase" evidence="7">
    <location>
        <begin position="31"/>
        <end position="263"/>
    </location>
</feature>
<evidence type="ECO:0000256" key="3">
    <source>
        <dbReference type="ARBA" id="ARBA00023002"/>
    </source>
</evidence>
<feature type="site" description="Lowers pKa of active site Tyr" evidence="6">
    <location>
        <position position="79"/>
    </location>
</feature>
<dbReference type="Proteomes" id="UP000182229">
    <property type="component" value="Unassembled WGS sequence"/>
</dbReference>
<evidence type="ECO:0000256" key="4">
    <source>
        <dbReference type="PIRSR" id="PIRSR000097-1"/>
    </source>
</evidence>
<feature type="binding site" evidence="5">
    <location>
        <position position="112"/>
    </location>
    <ligand>
        <name>substrate</name>
    </ligand>
</feature>
<evidence type="ECO:0000313" key="8">
    <source>
        <dbReference type="EMBL" id="OJH41872.1"/>
    </source>
</evidence>
<dbReference type="PANTHER" id="PTHR43827">
    <property type="entry name" value="2,5-DIKETO-D-GLUCONIC ACID REDUCTASE"/>
    <property type="match status" value="1"/>
</dbReference>
<dbReference type="STRING" id="83449.BON30_01135"/>
<dbReference type="InterPro" id="IPR018170">
    <property type="entry name" value="Aldo/ket_reductase_CS"/>
</dbReference>
<name>A0A1L9BHW6_9BACT</name>
<dbReference type="GO" id="GO:0016616">
    <property type="term" value="F:oxidoreductase activity, acting on the CH-OH group of donors, NAD or NADP as acceptor"/>
    <property type="evidence" value="ECO:0007669"/>
    <property type="project" value="UniProtKB-ARBA"/>
</dbReference>
<dbReference type="PRINTS" id="PR00069">
    <property type="entry name" value="ALDKETRDTASE"/>
</dbReference>
<dbReference type="Pfam" id="PF00248">
    <property type="entry name" value="Aldo_ket_red"/>
    <property type="match status" value="1"/>
</dbReference>
<dbReference type="InterPro" id="IPR023210">
    <property type="entry name" value="NADP_OxRdtase_dom"/>
</dbReference>
<dbReference type="OrthoDB" id="5328358at2"/>
<feature type="active site" description="Proton donor" evidence="4">
    <location>
        <position position="54"/>
    </location>
</feature>
<dbReference type="PROSITE" id="PS00062">
    <property type="entry name" value="ALDOKETO_REDUCTASE_2"/>
    <property type="match status" value="1"/>
</dbReference>